<keyword evidence="2" id="KW-1185">Reference proteome</keyword>
<dbReference type="Proteomes" id="UP000463470">
    <property type="component" value="Unassembled WGS sequence"/>
</dbReference>
<evidence type="ECO:0000313" key="2">
    <source>
        <dbReference type="Proteomes" id="UP000463470"/>
    </source>
</evidence>
<sequence length="193" mass="21288">MAEINLLPGAVRAKRRGLLRRMAMSLVVCLFVGAGFSVGAEKYVSSLMEQAEAVEKEVDHMRVSLENARVKDEERTLNEKEAAILSAMVVERSRWAERLRGLDDAFPEGQLRLTAILMETSHSGGALLLAGESSSLRAVGDFMDKLKRLTGFTEVMLLDGTYGHKGEVRFQIMCRLPVNLSLAEFASPSDEGR</sequence>
<protein>
    <submittedName>
        <fullName evidence="1">Uncharacterized protein</fullName>
    </submittedName>
</protein>
<dbReference type="EMBL" id="WXEY01000001">
    <property type="protein sequence ID" value="MZP28483.1"/>
    <property type="molecule type" value="Genomic_DNA"/>
</dbReference>
<comment type="caution">
    <text evidence="1">The sequence shown here is derived from an EMBL/GenBank/DDBJ whole genome shotgun (WGS) entry which is preliminary data.</text>
</comment>
<dbReference type="OrthoDB" id="9862929at2"/>
<dbReference type="RefSeq" id="WP_161253975.1">
    <property type="nucleotide sequence ID" value="NZ_WXEY01000001.1"/>
</dbReference>
<dbReference type="AlphaFoldDB" id="A0A845KYD5"/>
<reference evidence="1 2" key="1">
    <citation type="submission" date="2020-01" db="EMBL/GenBank/DDBJ databases">
        <title>Whole-genome sequence of Heliobacterium undosum DSM 13378.</title>
        <authorList>
            <person name="Kyndt J.A."/>
            <person name="Meyer T.E."/>
        </authorList>
    </citation>
    <scope>NUCLEOTIDE SEQUENCE [LARGE SCALE GENOMIC DNA]</scope>
    <source>
        <strain evidence="1 2">DSM 13378</strain>
    </source>
</reference>
<gene>
    <name evidence="1" type="ORF">GTO91_01930</name>
</gene>
<organism evidence="1 2">
    <name type="scientific">Heliomicrobium undosum</name>
    <dbReference type="NCBI Taxonomy" id="121734"/>
    <lineage>
        <taxon>Bacteria</taxon>
        <taxon>Bacillati</taxon>
        <taxon>Bacillota</taxon>
        <taxon>Clostridia</taxon>
        <taxon>Eubacteriales</taxon>
        <taxon>Heliobacteriaceae</taxon>
        <taxon>Heliomicrobium</taxon>
    </lineage>
</organism>
<name>A0A845KYD5_9FIRM</name>
<proteinExistence type="predicted"/>
<accession>A0A845KYD5</accession>
<evidence type="ECO:0000313" key="1">
    <source>
        <dbReference type="EMBL" id="MZP28483.1"/>
    </source>
</evidence>